<accession>A0ABP7WWG4</accession>
<dbReference type="Proteomes" id="UP001500392">
    <property type="component" value="Unassembled WGS sequence"/>
</dbReference>
<feature type="transmembrane region" description="Helical" evidence="1">
    <location>
        <begin position="65"/>
        <end position="86"/>
    </location>
</feature>
<dbReference type="EMBL" id="BAABDM010000004">
    <property type="protein sequence ID" value="GAA4098197.1"/>
    <property type="molecule type" value="Genomic_DNA"/>
</dbReference>
<evidence type="ECO:0000313" key="2">
    <source>
        <dbReference type="EMBL" id="GAA4098197.1"/>
    </source>
</evidence>
<evidence type="ECO:0000313" key="3">
    <source>
        <dbReference type="Proteomes" id="UP001500392"/>
    </source>
</evidence>
<keyword evidence="3" id="KW-1185">Reference proteome</keyword>
<protein>
    <recommendedName>
        <fullName evidence="4">DoxX family membrane protein</fullName>
    </recommendedName>
</protein>
<proteinExistence type="predicted"/>
<keyword evidence="1" id="KW-0472">Membrane</keyword>
<keyword evidence="1" id="KW-0812">Transmembrane</keyword>
<name>A0ABP7WWG4_9GAMM</name>
<comment type="caution">
    <text evidence="2">The sequence shown here is derived from an EMBL/GenBank/DDBJ whole genome shotgun (WGS) entry which is preliminary data.</text>
</comment>
<evidence type="ECO:0008006" key="4">
    <source>
        <dbReference type="Google" id="ProtNLM"/>
    </source>
</evidence>
<dbReference type="PANTHER" id="PTHR36974:SF1">
    <property type="entry name" value="DOXX FAMILY MEMBRANE PROTEIN"/>
    <property type="match status" value="1"/>
</dbReference>
<keyword evidence="1" id="KW-1133">Transmembrane helix</keyword>
<evidence type="ECO:0000256" key="1">
    <source>
        <dbReference type="SAM" id="Phobius"/>
    </source>
</evidence>
<organism evidence="2 3">
    <name type="scientific">Zhongshania borealis</name>
    <dbReference type="NCBI Taxonomy" id="889488"/>
    <lineage>
        <taxon>Bacteria</taxon>
        <taxon>Pseudomonadati</taxon>
        <taxon>Pseudomonadota</taxon>
        <taxon>Gammaproteobacteria</taxon>
        <taxon>Cellvibrionales</taxon>
        <taxon>Spongiibacteraceae</taxon>
        <taxon>Zhongshania</taxon>
    </lineage>
</organism>
<dbReference type="PANTHER" id="PTHR36974">
    <property type="entry name" value="MEMBRANE PROTEIN-RELATED"/>
    <property type="match status" value="1"/>
</dbReference>
<feature type="transmembrane region" description="Helical" evidence="1">
    <location>
        <begin position="101"/>
        <end position="119"/>
    </location>
</feature>
<reference evidence="3" key="1">
    <citation type="journal article" date="2019" name="Int. J. Syst. Evol. Microbiol.">
        <title>The Global Catalogue of Microorganisms (GCM) 10K type strain sequencing project: providing services to taxonomists for standard genome sequencing and annotation.</title>
        <authorList>
            <consortium name="The Broad Institute Genomics Platform"/>
            <consortium name="The Broad Institute Genome Sequencing Center for Infectious Disease"/>
            <person name="Wu L."/>
            <person name="Ma J."/>
        </authorList>
    </citation>
    <scope>NUCLEOTIDE SEQUENCE [LARGE SCALE GENOMIC DNA]</scope>
    <source>
        <strain evidence="3">JCM 17304</strain>
    </source>
</reference>
<feature type="transmembrane region" description="Helical" evidence="1">
    <location>
        <begin position="35"/>
        <end position="58"/>
    </location>
</feature>
<dbReference type="RefSeq" id="WP_344936217.1">
    <property type="nucleotide sequence ID" value="NZ_BAABDM010000004.1"/>
</dbReference>
<gene>
    <name evidence="2" type="ORF">GCM10022414_23800</name>
</gene>
<sequence>MLKSILRLLVCLVFFIGGIGHFLLAEDFAGIVPPILPWPMLIVWLTGLLELLLVVGILWPAQRRLAGKLAAVYCLLVLPANIYQALSDVPIFGGPVAPELLWLRIPLQFVLIAAILWSTNDNPKALIQSPSGDV</sequence>